<dbReference type="InterPro" id="IPR038713">
    <property type="entry name" value="Terminase_Gp1_N_sf"/>
</dbReference>
<organism evidence="2 3">
    <name type="scientific">Raoultella ornithinolytica</name>
    <name type="common">Klebsiella ornithinolytica</name>
    <dbReference type="NCBI Taxonomy" id="54291"/>
    <lineage>
        <taxon>Bacteria</taxon>
        <taxon>Pseudomonadati</taxon>
        <taxon>Pseudomonadota</taxon>
        <taxon>Gammaproteobacteria</taxon>
        <taxon>Enterobacterales</taxon>
        <taxon>Enterobacteriaceae</taxon>
        <taxon>Klebsiella/Raoultella group</taxon>
        <taxon>Raoultella</taxon>
    </lineage>
</organism>
<evidence type="ECO:0000313" key="3">
    <source>
        <dbReference type="Proteomes" id="UP001064206"/>
    </source>
</evidence>
<dbReference type="AlphaFoldDB" id="A0A9Q9J7X8"/>
<accession>A0A9Q9J7X8</accession>
<gene>
    <name evidence="2" type="ORF">N2J37_18630</name>
</gene>
<dbReference type="GO" id="GO:0051276">
    <property type="term" value="P:chromosome organization"/>
    <property type="evidence" value="ECO:0007669"/>
    <property type="project" value="InterPro"/>
</dbReference>
<name>A0A9Q9J7X8_RAOOR</name>
<protein>
    <submittedName>
        <fullName evidence="2">Terminase small subunit</fullName>
    </submittedName>
</protein>
<sequence>MAKPDWGELQQRFLSDHAKTGVSPKDWCEAQGLNYATARRYIKKPSAQTAQKPAQKKLRTAQDEKSLSSAQSNKHIDAEQEAELFDSQSIDPRNYGLNDMQWKFVNEYLVDMDKTAAYKRAGYKCEGETAAAAARRLYRNVSVNAAIRDALELRAKRTAITQDAVLQWWWDIATADATQLTEHHRACCRYCWGFGHQYQWRDAVEYEEKRLEALERKRREPADAGGYGFDDTLDPNPDCPRCNGAGISRPVFHDTRDLTGAARRLFAGVKEGKFGLEMITRNQDEAMKLVAQHLGMLKNKTELSGPDGAPVQTETVNLTPQEAAEAYKKLMG</sequence>
<proteinExistence type="predicted"/>
<dbReference type="InterPro" id="IPR005335">
    <property type="entry name" value="Terminase_ssu"/>
</dbReference>
<dbReference type="Gene3D" id="1.10.10.1400">
    <property type="entry name" value="Terminase, small subunit, N-terminal DNA-binding domain, HTH motif"/>
    <property type="match status" value="1"/>
</dbReference>
<dbReference type="EMBL" id="CP104450">
    <property type="protein sequence ID" value="UXE36554.1"/>
    <property type="molecule type" value="Genomic_DNA"/>
</dbReference>
<dbReference type="Pfam" id="PF03592">
    <property type="entry name" value="Terminase_2"/>
    <property type="match status" value="1"/>
</dbReference>
<evidence type="ECO:0000313" key="2">
    <source>
        <dbReference type="EMBL" id="UXE36554.1"/>
    </source>
</evidence>
<dbReference type="RefSeq" id="WP_085332303.1">
    <property type="nucleotide sequence ID" value="NZ_CP104450.1"/>
</dbReference>
<dbReference type="Proteomes" id="UP001064206">
    <property type="component" value="Chromosome"/>
</dbReference>
<reference evidence="2" key="1">
    <citation type="submission" date="2022-09" db="EMBL/GenBank/DDBJ databases">
        <title>Multidrug resistance Raoultella ornithinolytica Strain MQB_Silv_108.</title>
        <authorList>
            <person name="Quintela-Baluja M."/>
        </authorList>
    </citation>
    <scope>NUCLEOTIDE SEQUENCE</scope>
    <source>
        <strain evidence="2">MQB_Silv_108</strain>
    </source>
</reference>
<evidence type="ECO:0000256" key="1">
    <source>
        <dbReference type="SAM" id="MobiDB-lite"/>
    </source>
</evidence>
<feature type="region of interest" description="Disordered" evidence="1">
    <location>
        <begin position="42"/>
        <end position="74"/>
    </location>
</feature>